<gene>
    <name evidence="2" type="ORF">CFAM422_012535</name>
</gene>
<evidence type="ECO:0000256" key="1">
    <source>
        <dbReference type="SAM" id="MobiDB-lite"/>
    </source>
</evidence>
<dbReference type="Proteomes" id="UP000801864">
    <property type="component" value="Unassembled WGS sequence"/>
</dbReference>
<organism evidence="2 3">
    <name type="scientific">Trichoderma lentiforme</name>
    <dbReference type="NCBI Taxonomy" id="1567552"/>
    <lineage>
        <taxon>Eukaryota</taxon>
        <taxon>Fungi</taxon>
        <taxon>Dikarya</taxon>
        <taxon>Ascomycota</taxon>
        <taxon>Pezizomycotina</taxon>
        <taxon>Sordariomycetes</taxon>
        <taxon>Hypocreomycetidae</taxon>
        <taxon>Hypocreales</taxon>
        <taxon>Hypocreaceae</taxon>
        <taxon>Trichoderma</taxon>
    </lineage>
</organism>
<feature type="region of interest" description="Disordered" evidence="1">
    <location>
        <begin position="1"/>
        <end position="34"/>
    </location>
</feature>
<proteinExistence type="predicted"/>
<protein>
    <submittedName>
        <fullName evidence="2">Uncharacterized protein</fullName>
    </submittedName>
</protein>
<name>A0A9P4X3S6_9HYPO</name>
<dbReference type="EMBL" id="QLNT01000030">
    <property type="protein sequence ID" value="KAF3056922.1"/>
    <property type="molecule type" value="Genomic_DNA"/>
</dbReference>
<comment type="caution">
    <text evidence="2">The sequence shown here is derived from an EMBL/GenBank/DDBJ whole genome shotgun (WGS) entry which is preliminary data.</text>
</comment>
<sequence>MASSTAKETPPFNPDVPNPGYIGTRDILYQPPNAPKPQPKYIAVPNEYTLDQIKHVDLAGMIVKFDNGQDWTVIGGKRLLRHSQAIADEAAAYDKKHGGVERVPLSKYPMMSSPQELDEILATMPSFDELYRDFQTRQDTQQKQDKESLLLRSSSGCHSELCCL</sequence>
<reference evidence="2 3" key="1">
    <citation type="submission" date="2018-06" db="EMBL/GenBank/DDBJ databases">
        <title>Genome analysis of cellulolytic fungus Trichoderma lentiforme CFAM-422.</title>
        <authorList>
            <person name="Steindorff A.S."/>
            <person name="Formighieri E.F."/>
            <person name="Midorikawa G.E.O."/>
            <person name="Tamietti M.S."/>
            <person name="Ramos E.Z."/>
            <person name="Silva A.S."/>
            <person name="Bon E.P.S."/>
            <person name="Mendes T.D."/>
            <person name="Damaso M.C.T."/>
            <person name="Favaro L.C.L."/>
        </authorList>
    </citation>
    <scope>NUCLEOTIDE SEQUENCE [LARGE SCALE GENOMIC DNA]</scope>
    <source>
        <strain evidence="2 3">CFAM-422</strain>
    </source>
</reference>
<accession>A0A9P4X3S6</accession>
<evidence type="ECO:0000313" key="2">
    <source>
        <dbReference type="EMBL" id="KAF3056922.1"/>
    </source>
</evidence>
<keyword evidence="3" id="KW-1185">Reference proteome</keyword>
<dbReference type="AlphaFoldDB" id="A0A9P4X3S6"/>
<evidence type="ECO:0000313" key="3">
    <source>
        <dbReference type="Proteomes" id="UP000801864"/>
    </source>
</evidence>